<dbReference type="PANTHER" id="PTHR42767">
    <property type="entry name" value="ENDO-BETA-1,6-GALACTANASE"/>
    <property type="match status" value="1"/>
</dbReference>
<proteinExistence type="evidence at transcript level"/>
<dbReference type="Gene3D" id="3.20.20.80">
    <property type="entry name" value="Glycosidases"/>
    <property type="match status" value="1"/>
</dbReference>
<dbReference type="AlphaFoldDB" id="A0A5B8GWC9"/>
<evidence type="ECO:0000259" key="2">
    <source>
        <dbReference type="Pfam" id="PF14587"/>
    </source>
</evidence>
<dbReference type="InterPro" id="IPR039743">
    <property type="entry name" value="6GAL/EXGAL"/>
</dbReference>
<keyword evidence="3" id="KW-0326">Glycosidase</keyword>
<reference evidence="3" key="1">
    <citation type="submission" date="2018-06" db="EMBL/GenBank/DDBJ databases">
        <title>Novel beta-glycosidase.</title>
        <authorList>
            <person name="Cha J.-H."/>
            <person name="Cha C.-J."/>
        </authorList>
    </citation>
    <scope>NUCLEOTIDE SEQUENCE</scope>
    <source>
        <strain evidence="3">FFPRI 0507</strain>
    </source>
</reference>
<dbReference type="InterPro" id="IPR039514">
    <property type="entry name" value="6GAL-like"/>
</dbReference>
<feature type="signal peptide" evidence="1">
    <location>
        <begin position="1"/>
        <end position="20"/>
    </location>
</feature>
<name>A0A5B8GWC9_9APHY</name>
<sequence>MFVNLLGLLPISLVLQGVYGLQITTTTRQSINGIGASGAWWVNDVALFPTEVRQNVSELLLNQSHGAGLTDYRYNLGGGGVGVGTLDRAPETPYVSDGVYNWSADAAGTFFLKEAARHGVPIITLFVNSAPTTMTNNSENCGGTLITERIPAYAQYLTDVVSYWASQGVEITHVSPMNEPDNNFDDGDPTTLCGQEGMQVVPGQRAELVMTLAATLKAAGLSTVVIADESSSTGTYIADAPDWLNETVGKSLGANAHHQYGFASASRQQQVFEEGRNLSGGVPTWFTEICCYSAVDESEADDPLATIGWGEQYDPTMISGLRMANLIYESFTYAEDEHWDWWTALSNGVGSCTPNNSSCWDDIVADGWDDGIIYYDPNYSDTHYYDLRLTKRFSVLKHFTKGAPVGSVRRAVTPSTNTSEANWRVLAFDYPARSKAHESYCAPYGKCHQPIYSVVAMNAQWNASTIILTGDDAFKLTQPTKAYRTSVTEDYQEVDVPLLNEDGTVEIEAPEMSIYTIFFG</sequence>
<organism evidence="3">
    <name type="scientific">Fomitopsis palustris</name>
    <dbReference type="NCBI Taxonomy" id="2870670"/>
    <lineage>
        <taxon>Eukaryota</taxon>
        <taxon>Fungi</taxon>
        <taxon>Dikarya</taxon>
        <taxon>Basidiomycota</taxon>
        <taxon>Agaricomycotina</taxon>
        <taxon>Agaricomycetes</taxon>
        <taxon>Polyporales</taxon>
        <taxon>Fomitopsis</taxon>
    </lineage>
</organism>
<feature type="chain" id="PRO_5022918930" evidence="1">
    <location>
        <begin position="21"/>
        <end position="520"/>
    </location>
</feature>
<feature type="domain" description="Endo-beta-1,6-galactanase-like" evidence="2">
    <location>
        <begin position="25"/>
        <end position="233"/>
    </location>
</feature>
<accession>A0A5B8GWC9</accession>
<keyword evidence="3" id="KW-0378">Hydrolase</keyword>
<dbReference type="InterPro" id="IPR017853">
    <property type="entry name" value="GH"/>
</dbReference>
<evidence type="ECO:0000313" key="3">
    <source>
        <dbReference type="EMBL" id="QDV59707.1"/>
    </source>
</evidence>
<keyword evidence="1" id="KW-0732">Signal</keyword>
<dbReference type="PANTHER" id="PTHR42767:SF1">
    <property type="entry name" value="ENDO-BETA-1,6-GALACTANASE-LIKE DOMAIN-CONTAINING PROTEIN"/>
    <property type="match status" value="1"/>
</dbReference>
<dbReference type="GO" id="GO:0004553">
    <property type="term" value="F:hydrolase activity, hydrolyzing O-glycosyl compounds"/>
    <property type="evidence" value="ECO:0007669"/>
    <property type="project" value="InterPro"/>
</dbReference>
<dbReference type="EMBL" id="MH507075">
    <property type="protein sequence ID" value="QDV59707.1"/>
    <property type="molecule type" value="mRNA"/>
</dbReference>
<gene>
    <name evidence="3" type="primary">bgalA</name>
</gene>
<protein>
    <submittedName>
        <fullName evidence="3">Beta-glycosidase</fullName>
    </submittedName>
</protein>
<evidence type="ECO:0000256" key="1">
    <source>
        <dbReference type="SAM" id="SignalP"/>
    </source>
</evidence>
<dbReference type="SUPFAM" id="SSF51445">
    <property type="entry name" value="(Trans)glycosidases"/>
    <property type="match status" value="1"/>
</dbReference>
<dbReference type="Pfam" id="PF14587">
    <property type="entry name" value="Glyco_hydr_30_2"/>
    <property type="match status" value="1"/>
</dbReference>